<evidence type="ECO:0000256" key="1">
    <source>
        <dbReference type="SAM" id="SignalP"/>
    </source>
</evidence>
<feature type="chain" id="PRO_5002309613" description="DUF2141 domain-containing protein" evidence="1">
    <location>
        <begin position="23"/>
        <end position="144"/>
    </location>
</feature>
<dbReference type="RefSeq" id="WP_199445604.1">
    <property type="nucleotide sequence ID" value="NZ_BANB01000319.1"/>
</dbReference>
<gene>
    <name evidence="2" type="ORF">Asru_0319_02</name>
</gene>
<name>A0A0D6P8A7_9PROT</name>
<evidence type="ECO:0000313" key="2">
    <source>
        <dbReference type="EMBL" id="GAN77438.1"/>
    </source>
</evidence>
<dbReference type="AlphaFoldDB" id="A0A0D6P8A7"/>
<dbReference type="Pfam" id="PF09912">
    <property type="entry name" value="DUF2141"/>
    <property type="match status" value="1"/>
</dbReference>
<organism evidence="2 3">
    <name type="scientific">Acidisphaera rubrifaciens HS-AP3</name>
    <dbReference type="NCBI Taxonomy" id="1231350"/>
    <lineage>
        <taxon>Bacteria</taxon>
        <taxon>Pseudomonadati</taxon>
        <taxon>Pseudomonadota</taxon>
        <taxon>Alphaproteobacteria</taxon>
        <taxon>Acetobacterales</taxon>
        <taxon>Acetobacteraceae</taxon>
        <taxon>Acidisphaera</taxon>
    </lineage>
</organism>
<accession>A0A0D6P8A7</accession>
<dbReference type="Proteomes" id="UP000032680">
    <property type="component" value="Unassembled WGS sequence"/>
</dbReference>
<keyword evidence="1" id="KW-0732">Signal</keyword>
<evidence type="ECO:0000313" key="3">
    <source>
        <dbReference type="Proteomes" id="UP000032680"/>
    </source>
</evidence>
<dbReference type="InterPro" id="IPR018673">
    <property type="entry name" value="DUF2141"/>
</dbReference>
<evidence type="ECO:0008006" key="4">
    <source>
        <dbReference type="Google" id="ProtNLM"/>
    </source>
</evidence>
<proteinExistence type="predicted"/>
<dbReference type="EMBL" id="BANB01000319">
    <property type="protein sequence ID" value="GAN77438.1"/>
    <property type="molecule type" value="Genomic_DNA"/>
</dbReference>
<feature type="signal peptide" evidence="1">
    <location>
        <begin position="1"/>
        <end position="22"/>
    </location>
</feature>
<keyword evidence="3" id="KW-1185">Reference proteome</keyword>
<reference evidence="2 3" key="1">
    <citation type="submission" date="2012-11" db="EMBL/GenBank/DDBJ databases">
        <title>Whole genome sequence of Acidisphaera rubrifaciens HS-AP3.</title>
        <authorList>
            <person name="Azuma Y."/>
            <person name="Higashiura N."/>
            <person name="Hirakawa H."/>
            <person name="Matsushita K."/>
        </authorList>
    </citation>
    <scope>NUCLEOTIDE SEQUENCE [LARGE SCALE GENOMIC DNA]</scope>
    <source>
        <strain evidence="2 3">HS-AP3</strain>
    </source>
</reference>
<protein>
    <recommendedName>
        <fullName evidence="4">DUF2141 domain-containing protein</fullName>
    </recommendedName>
</protein>
<comment type="caution">
    <text evidence="2">The sequence shown here is derived from an EMBL/GenBank/DDBJ whole genome shotgun (WGS) entry which is preliminary data.</text>
</comment>
<sequence>MAGPGLSYGLIAALAAAAPARAGEIIVTVTNVRSNLGHVRVAICPQATFLQKTCTIHQAVPSKQGTTTVVFLDVPPGEYAAQGFLDEHDWREVRRDLLGFPENGIGFSNDAPINFGPPKWDDARFSVLPDGAVHVHMTLHYYKL</sequence>